<organism evidence="1 2">
    <name type="scientific">Peribacillus castrilensis</name>
    <dbReference type="NCBI Taxonomy" id="2897690"/>
    <lineage>
        <taxon>Bacteria</taxon>
        <taxon>Bacillati</taxon>
        <taxon>Bacillota</taxon>
        <taxon>Bacilli</taxon>
        <taxon>Bacillales</taxon>
        <taxon>Bacillaceae</taxon>
        <taxon>Peribacillus</taxon>
    </lineage>
</organism>
<reference evidence="1 2" key="1">
    <citation type="submission" date="2023-03" db="EMBL/GenBank/DDBJ databases">
        <title>Bacillus Genome Sequencing.</title>
        <authorList>
            <person name="Dunlap C."/>
        </authorList>
    </citation>
    <scope>NUCLEOTIDE SEQUENCE [LARGE SCALE GENOMIC DNA]</scope>
    <source>
        <strain evidence="1 2">B-41290</strain>
    </source>
</reference>
<accession>A0AAW9NFZ1</accession>
<proteinExistence type="predicted"/>
<protein>
    <submittedName>
        <fullName evidence="1">Uncharacterized protein</fullName>
    </submittedName>
</protein>
<dbReference type="RefSeq" id="WP_367408382.1">
    <property type="nucleotide sequence ID" value="NZ_JARNBH010000042.1"/>
</dbReference>
<comment type="caution">
    <text evidence="1">The sequence shown here is derived from an EMBL/GenBank/DDBJ whole genome shotgun (WGS) entry which is preliminary data.</text>
</comment>
<keyword evidence="2" id="KW-1185">Reference proteome</keyword>
<name>A0AAW9NFZ1_9BACI</name>
<dbReference type="Proteomes" id="UP001307168">
    <property type="component" value="Unassembled WGS sequence"/>
</dbReference>
<gene>
    <name evidence="1" type="ORF">P4706_28025</name>
</gene>
<evidence type="ECO:0000313" key="1">
    <source>
        <dbReference type="EMBL" id="MEC0276841.1"/>
    </source>
</evidence>
<sequence length="49" mass="5611">MNGINIEILKKFGQYLGFHDEYGYVYGVGETKYGLKGGIITRIREEIIL</sequence>
<dbReference type="EMBL" id="JARNBH010000042">
    <property type="protein sequence ID" value="MEC0276841.1"/>
    <property type="molecule type" value="Genomic_DNA"/>
</dbReference>
<evidence type="ECO:0000313" key="2">
    <source>
        <dbReference type="Proteomes" id="UP001307168"/>
    </source>
</evidence>
<dbReference type="AlphaFoldDB" id="A0AAW9NFZ1"/>